<dbReference type="GO" id="GO:0005739">
    <property type="term" value="C:mitochondrion"/>
    <property type="evidence" value="ECO:0007669"/>
    <property type="project" value="GOC"/>
</dbReference>
<protein>
    <submittedName>
        <fullName evidence="2">Uncharacterized protein</fullName>
    </submittedName>
</protein>
<dbReference type="RefSeq" id="XP_018984457.1">
    <property type="nucleotide sequence ID" value="XM_019131845.1"/>
</dbReference>
<dbReference type="EMBL" id="KV454433">
    <property type="protein sequence ID" value="ODQ79129.1"/>
    <property type="molecule type" value="Genomic_DNA"/>
</dbReference>
<dbReference type="GeneID" id="30149698"/>
<dbReference type="OrthoDB" id="2122015at2759"/>
<dbReference type="AlphaFoldDB" id="A0A1E3QN46"/>
<sequence>MKFPNIWRIFASFRTEEEERQQSRKAFFNLVGFLATCVVFSFVAQKKIKA</sequence>
<evidence type="ECO:0000313" key="2">
    <source>
        <dbReference type="EMBL" id="ODQ79129.1"/>
    </source>
</evidence>
<dbReference type="Pfam" id="PF17237">
    <property type="entry name" value="Emr1"/>
    <property type="match status" value="1"/>
</dbReference>
<reference evidence="3" key="1">
    <citation type="submission" date="2016-05" db="EMBL/GenBank/DDBJ databases">
        <title>Comparative genomics of biotechnologically important yeasts.</title>
        <authorList>
            <consortium name="DOE Joint Genome Institute"/>
            <person name="Riley R."/>
            <person name="Haridas S."/>
            <person name="Wolfe K.H."/>
            <person name="Lopes M.R."/>
            <person name="Hittinger C.T."/>
            <person name="Goker M."/>
            <person name="Salamov A."/>
            <person name="Wisecaver J."/>
            <person name="Long T.M."/>
            <person name="Aerts A.L."/>
            <person name="Barry K."/>
            <person name="Choi C."/>
            <person name="Clum A."/>
            <person name="Coughlan A.Y."/>
            <person name="Deshpande S."/>
            <person name="Douglass A.P."/>
            <person name="Hanson S.J."/>
            <person name="Klenk H.-P."/>
            <person name="Labutti K."/>
            <person name="Lapidus A."/>
            <person name="Lindquist E."/>
            <person name="Lipzen A."/>
            <person name="Meier-Kolthoff J.P."/>
            <person name="Ohm R.A."/>
            <person name="Otillar R.P."/>
            <person name="Pangilinan J."/>
            <person name="Peng Y."/>
            <person name="Rokas A."/>
            <person name="Rosa C.A."/>
            <person name="Scheuner C."/>
            <person name="Sibirny A.A."/>
            <person name="Slot J.C."/>
            <person name="Stielow J.B."/>
            <person name="Sun H."/>
            <person name="Kurtzman C.P."/>
            <person name="Blackwell M."/>
            <person name="Grigoriev I.V."/>
            <person name="Jeffries T.W."/>
        </authorList>
    </citation>
    <scope>NUCLEOTIDE SEQUENCE [LARGE SCALE GENOMIC DNA]</scope>
    <source>
        <strain evidence="3">NRRL Y-12698</strain>
    </source>
</reference>
<evidence type="ECO:0000256" key="1">
    <source>
        <dbReference type="SAM" id="Phobius"/>
    </source>
</evidence>
<evidence type="ECO:0000313" key="3">
    <source>
        <dbReference type="Proteomes" id="UP000094336"/>
    </source>
</evidence>
<feature type="transmembrane region" description="Helical" evidence="1">
    <location>
        <begin position="26"/>
        <end position="44"/>
    </location>
</feature>
<dbReference type="Proteomes" id="UP000094336">
    <property type="component" value="Unassembled WGS sequence"/>
</dbReference>
<keyword evidence="1" id="KW-0812">Transmembrane</keyword>
<keyword evidence="1" id="KW-0472">Membrane</keyword>
<name>A0A1E3QN46_9ASCO</name>
<keyword evidence="3" id="KW-1185">Reference proteome</keyword>
<keyword evidence="1" id="KW-1133">Transmembrane helix</keyword>
<dbReference type="GO" id="GO:0007008">
    <property type="term" value="P:outer mitochondrial membrane organization"/>
    <property type="evidence" value="ECO:0007669"/>
    <property type="project" value="InterPro"/>
</dbReference>
<proteinExistence type="predicted"/>
<gene>
    <name evidence="2" type="ORF">BABINDRAFT_37980</name>
</gene>
<accession>A0A1E3QN46</accession>
<dbReference type="InterPro" id="IPR035195">
    <property type="entry name" value="Emr1"/>
</dbReference>
<organism evidence="2 3">
    <name type="scientific">Babjeviella inositovora NRRL Y-12698</name>
    <dbReference type="NCBI Taxonomy" id="984486"/>
    <lineage>
        <taxon>Eukaryota</taxon>
        <taxon>Fungi</taxon>
        <taxon>Dikarya</taxon>
        <taxon>Ascomycota</taxon>
        <taxon>Saccharomycotina</taxon>
        <taxon>Pichiomycetes</taxon>
        <taxon>Serinales incertae sedis</taxon>
        <taxon>Babjeviella</taxon>
    </lineage>
</organism>